<accession>A0A200PV23</accession>
<dbReference type="InterPro" id="IPR052940">
    <property type="entry name" value="Carb_Esterase_6"/>
</dbReference>
<dbReference type="SUPFAM" id="SSF52266">
    <property type="entry name" value="SGNH hydrolase"/>
    <property type="match status" value="1"/>
</dbReference>
<organism evidence="4 5">
    <name type="scientific">Macleaya cordata</name>
    <name type="common">Five-seeded plume-poppy</name>
    <name type="synonym">Bocconia cordata</name>
    <dbReference type="NCBI Taxonomy" id="56857"/>
    <lineage>
        <taxon>Eukaryota</taxon>
        <taxon>Viridiplantae</taxon>
        <taxon>Streptophyta</taxon>
        <taxon>Embryophyta</taxon>
        <taxon>Tracheophyta</taxon>
        <taxon>Spermatophyta</taxon>
        <taxon>Magnoliopsida</taxon>
        <taxon>Ranunculales</taxon>
        <taxon>Papaveraceae</taxon>
        <taxon>Papaveroideae</taxon>
        <taxon>Macleaya</taxon>
    </lineage>
</organism>
<reference evidence="4 5" key="1">
    <citation type="journal article" date="2017" name="Mol. Plant">
        <title>The Genome of Medicinal Plant Macleaya cordata Provides New Insights into Benzylisoquinoline Alkaloids Metabolism.</title>
        <authorList>
            <person name="Liu X."/>
            <person name="Liu Y."/>
            <person name="Huang P."/>
            <person name="Ma Y."/>
            <person name="Qing Z."/>
            <person name="Tang Q."/>
            <person name="Cao H."/>
            <person name="Cheng P."/>
            <person name="Zheng Y."/>
            <person name="Yuan Z."/>
            <person name="Zhou Y."/>
            <person name="Liu J."/>
            <person name="Tang Z."/>
            <person name="Zhuo Y."/>
            <person name="Zhang Y."/>
            <person name="Yu L."/>
            <person name="Huang J."/>
            <person name="Yang P."/>
            <person name="Peng Q."/>
            <person name="Zhang J."/>
            <person name="Jiang W."/>
            <person name="Zhang Z."/>
            <person name="Lin K."/>
            <person name="Ro D.K."/>
            <person name="Chen X."/>
            <person name="Xiong X."/>
            <person name="Shang Y."/>
            <person name="Huang S."/>
            <person name="Zeng J."/>
        </authorList>
    </citation>
    <scope>NUCLEOTIDE SEQUENCE [LARGE SCALE GENOMIC DNA]</scope>
    <source>
        <strain evidence="5">cv. BLH2017</strain>
        <tissue evidence="4">Root</tissue>
    </source>
</reference>
<dbReference type="PANTHER" id="PTHR31988">
    <property type="entry name" value="ESTERASE, PUTATIVE (DUF303)-RELATED"/>
    <property type="match status" value="1"/>
</dbReference>
<dbReference type="GO" id="GO:0016787">
    <property type="term" value="F:hydrolase activity"/>
    <property type="evidence" value="ECO:0007669"/>
    <property type="project" value="UniProtKB-KW"/>
</dbReference>
<dbReference type="PANTHER" id="PTHR31988:SF15">
    <property type="entry name" value="ESTERASE, PUTATIVE (DUF303)-RELATED"/>
    <property type="match status" value="1"/>
</dbReference>
<dbReference type="OMA" id="HGKWDGN"/>
<evidence type="ECO:0000256" key="2">
    <source>
        <dbReference type="SAM" id="SignalP"/>
    </source>
</evidence>
<keyword evidence="1" id="KW-0378">Hydrolase</keyword>
<protein>
    <recommendedName>
        <fullName evidence="3">Sialate O-acetylesterase domain-containing protein</fullName>
    </recommendedName>
</protein>
<dbReference type="OrthoDB" id="42638at2759"/>
<dbReference type="InParanoid" id="A0A200PV23"/>
<gene>
    <name evidence="4" type="ORF">BVC80_8963g33</name>
</gene>
<keyword evidence="5" id="KW-1185">Reference proteome</keyword>
<proteinExistence type="predicted"/>
<name>A0A200PV23_MACCD</name>
<dbReference type="InterPro" id="IPR036514">
    <property type="entry name" value="SGNH_hydro_sf"/>
</dbReference>
<feature type="chain" id="PRO_5012803787" description="Sialate O-acetylesterase domain-containing protein" evidence="2">
    <location>
        <begin position="21"/>
        <end position="282"/>
    </location>
</feature>
<dbReference type="InterPro" id="IPR005181">
    <property type="entry name" value="SASA"/>
</dbReference>
<feature type="domain" description="Sialate O-acetylesterase" evidence="3">
    <location>
        <begin position="35"/>
        <end position="262"/>
    </location>
</feature>
<dbReference type="Pfam" id="PF03629">
    <property type="entry name" value="SASA"/>
    <property type="match status" value="1"/>
</dbReference>
<dbReference type="Gene3D" id="3.40.50.1110">
    <property type="entry name" value="SGNH hydrolase"/>
    <property type="match status" value="1"/>
</dbReference>
<feature type="signal peptide" evidence="2">
    <location>
        <begin position="1"/>
        <end position="20"/>
    </location>
</feature>
<dbReference type="AlphaFoldDB" id="A0A200PV23"/>
<keyword evidence="2" id="KW-0732">Signal</keyword>
<evidence type="ECO:0000259" key="3">
    <source>
        <dbReference type="Pfam" id="PF03629"/>
    </source>
</evidence>
<evidence type="ECO:0000256" key="1">
    <source>
        <dbReference type="ARBA" id="ARBA00022801"/>
    </source>
</evidence>
<evidence type="ECO:0000313" key="4">
    <source>
        <dbReference type="EMBL" id="OVA02061.1"/>
    </source>
</evidence>
<dbReference type="EMBL" id="MVGT01003998">
    <property type="protein sequence ID" value="OVA02061.1"/>
    <property type="molecule type" value="Genomic_DNA"/>
</dbReference>
<comment type="caution">
    <text evidence="4">The sequence shown here is derived from an EMBL/GenBank/DDBJ whole genome shotgun (WGS) entry which is preliminary data.</text>
</comment>
<dbReference type="Proteomes" id="UP000195402">
    <property type="component" value="Unassembled WGS sequence"/>
</dbReference>
<evidence type="ECO:0000313" key="5">
    <source>
        <dbReference type="Proteomes" id="UP000195402"/>
    </source>
</evidence>
<sequence length="282" mass="31189">MLSFWSFFLLLLAYAGLVKPAQFIHGSMSSMFLDKNIFVLAGQSNMAGRGGVFHDKWDGIVPAECEPNSLILRLNSRLEWKEAHEPLHVDIDVNKTCGIGPGMPFANSLREMDSSIGVVGLVPCAIGGTNISEWAQGTFFYNELVRRSRASLKEGGRIRAILWYQGESDTVIREDAEIYGENLKKLVLNLRDDLQLPMLPFIQVALASGLGQFVGIVRKAQLDVELTNVRCVDATGLPLGSDGLHLTTQAQVHLGHMLAKAFFLETVQQRPISNHASRRSHF</sequence>